<organism evidence="2">
    <name type="scientific">marine sediment metagenome</name>
    <dbReference type="NCBI Taxonomy" id="412755"/>
    <lineage>
        <taxon>unclassified sequences</taxon>
        <taxon>metagenomes</taxon>
        <taxon>ecological metagenomes</taxon>
    </lineage>
</organism>
<protein>
    <submittedName>
        <fullName evidence="2">Uncharacterized protein</fullName>
    </submittedName>
</protein>
<evidence type="ECO:0000313" key="2">
    <source>
        <dbReference type="EMBL" id="KKK40128.1"/>
    </source>
</evidence>
<feature type="region of interest" description="Disordered" evidence="1">
    <location>
        <begin position="145"/>
        <end position="165"/>
    </location>
</feature>
<sequence>MVESDETQRWKIKSEWWFQGGNWRWYRFRIITHWIIKLSIGSSIFFERFYSVTVNSKSINKFVYFVCRCTSLASSLRQRHEGALRNNPYIISTAFADIPLKRSVSSPFVNNSVKDFLHKEQRKRSKWGLTWRLISMRKTRYINKGKPLSPQRMHSNTCNTFQKAN</sequence>
<name>A0A0F8V6F8_9ZZZZ</name>
<evidence type="ECO:0000256" key="1">
    <source>
        <dbReference type="SAM" id="MobiDB-lite"/>
    </source>
</evidence>
<reference evidence="2" key="1">
    <citation type="journal article" date="2015" name="Nature">
        <title>Complex archaea that bridge the gap between prokaryotes and eukaryotes.</title>
        <authorList>
            <person name="Spang A."/>
            <person name="Saw J.H."/>
            <person name="Jorgensen S.L."/>
            <person name="Zaremba-Niedzwiedzka K."/>
            <person name="Martijn J."/>
            <person name="Lind A.E."/>
            <person name="van Eijk R."/>
            <person name="Schleper C."/>
            <person name="Guy L."/>
            <person name="Ettema T.J."/>
        </authorList>
    </citation>
    <scope>NUCLEOTIDE SEQUENCE</scope>
</reference>
<accession>A0A0F8V6F8</accession>
<gene>
    <name evidence="2" type="ORF">LCGC14_3169580</name>
</gene>
<comment type="caution">
    <text evidence="2">The sequence shown here is derived from an EMBL/GenBank/DDBJ whole genome shotgun (WGS) entry which is preliminary data.</text>
</comment>
<feature type="compositionally biased region" description="Polar residues" evidence="1">
    <location>
        <begin position="152"/>
        <end position="165"/>
    </location>
</feature>
<proteinExistence type="predicted"/>
<dbReference type="AlphaFoldDB" id="A0A0F8V6F8"/>
<dbReference type="EMBL" id="LAZR01070503">
    <property type="protein sequence ID" value="KKK40128.1"/>
    <property type="molecule type" value="Genomic_DNA"/>
</dbReference>